<dbReference type="EMBL" id="AACB03000003">
    <property type="protein sequence ID" value="KAE8303189.1"/>
    <property type="molecule type" value="Genomic_DNA"/>
</dbReference>
<dbReference type="Proteomes" id="UP000001548">
    <property type="component" value="Unassembled WGS sequence"/>
</dbReference>
<keyword evidence="2" id="KW-1133">Transmembrane helix</keyword>
<feature type="compositionally biased region" description="Polar residues" evidence="1">
    <location>
        <begin position="319"/>
        <end position="336"/>
    </location>
</feature>
<accession>A8B3L8</accession>
<comment type="caution">
    <text evidence="3">The sequence shown here is derived from an EMBL/GenBank/DDBJ whole genome shotgun (WGS) entry which is preliminary data.</text>
</comment>
<dbReference type="HOGENOM" id="CLU_342386_0_0_1"/>
<dbReference type="AlphaFoldDB" id="A8B3L8"/>
<dbReference type="GeneID" id="5703184"/>
<feature type="region of interest" description="Disordered" evidence="1">
    <location>
        <begin position="319"/>
        <end position="340"/>
    </location>
</feature>
<protein>
    <submittedName>
        <fullName evidence="3">Uncharacterized protein</fullName>
    </submittedName>
</protein>
<gene>
    <name evidence="3" type="ORF">GL50803_00114636</name>
</gene>
<dbReference type="RefSeq" id="XP_001710255.1">
    <property type="nucleotide sequence ID" value="XM_001710203.1"/>
</dbReference>
<feature type="region of interest" description="Disordered" evidence="1">
    <location>
        <begin position="1"/>
        <end position="27"/>
    </location>
</feature>
<organism evidence="3 4">
    <name type="scientific">Giardia intestinalis (strain ATCC 50803 / WB clone C6)</name>
    <name type="common">Giardia lamblia</name>
    <dbReference type="NCBI Taxonomy" id="184922"/>
    <lineage>
        <taxon>Eukaryota</taxon>
        <taxon>Metamonada</taxon>
        <taxon>Diplomonadida</taxon>
        <taxon>Hexamitidae</taxon>
        <taxon>Giardiinae</taxon>
        <taxon>Giardia</taxon>
    </lineage>
</organism>
<keyword evidence="2" id="KW-0472">Membrane</keyword>
<feature type="compositionally biased region" description="Low complexity" evidence="1">
    <location>
        <begin position="17"/>
        <end position="27"/>
    </location>
</feature>
<sequence>MTSAPQPSGLFDPAPRPTAAGDGRPPAAAAPSFVLAGDPEGLAGAFLRVVHQALVLGRLEALLDGPPPAGDAPQLWAGLLRAALAGAGTLDLGPLAAQLGPLPDPGALPALVRSLPAPVCAALFGLPGPCPACGAPSQPGASAVLAPGEALAAGARRVGLRCESCTRPDALPLARPPLLRAVAVPPGFAGPVPLRLPGDLFLGAVVTRARAGHALSVFVNPAFAQGRSDLVRDRRFVLYAPPAAELRAQPGSRAAELTYLRYRKVQAYLERPAAAREAASFGAPRFVFYFDGDVLHPDIRKRFNALASDTDLIAINPSLSAPHQPPTLSQPHTLSSPKEPETVDVTLKVGGATKQTLAEQQHTLASPSLDSRPPLSTLSLHKSSQLVGESTPWKETKTILLRPDFVQERKTSCSDEFREHMGIYILIIVLAVIVLVLFILVIVLYSRLINLTVRNLLVTNFTAIGVQSRLDIPNPAQFTCPSGIQDVNAVRYCEQMAPDATVGLYAPTVRTGTFNSKQYNVTNLYYSNIFLLNFTQIAPLNVSELIAQNIMTNDVTYSTELVQEGTAEFRTGQVSVQGFRSADFTNTTLNFSLTSLSALHVRGISSPSSVTPSTIGTVNAGKLVLAQKDPITPITTFSIIGDVNVSRLVGGSTTIGQQALEWVFQNVSASKLVTTPVTTTVKTINGMDTPVTLDINLNDALSVKTLTLLKSGTSASIQISAAFTISKASVYNCTTALLTIPSATATPPNTGTGLYIKSLSDKPFPQISALVVGNIRIDNGGICNANDPPASTTRTCMISSAGSSNIGSMSATTVTSTGQLKSSFCQCT</sequence>
<name>A8B3L8_GIAIC</name>
<proteinExistence type="predicted"/>
<feature type="transmembrane region" description="Helical" evidence="2">
    <location>
        <begin position="421"/>
        <end position="445"/>
    </location>
</feature>
<keyword evidence="4" id="KW-1185">Reference proteome</keyword>
<evidence type="ECO:0000256" key="1">
    <source>
        <dbReference type="SAM" id="MobiDB-lite"/>
    </source>
</evidence>
<evidence type="ECO:0000256" key="2">
    <source>
        <dbReference type="SAM" id="Phobius"/>
    </source>
</evidence>
<dbReference type="KEGG" id="gla:GL50803_00114636"/>
<reference evidence="3 4" key="1">
    <citation type="journal article" date="2007" name="Science">
        <title>Genomic minimalism in the early diverging intestinal parasite Giardia lamblia.</title>
        <authorList>
            <person name="Morrison H.G."/>
            <person name="McArthur A.G."/>
            <person name="Gillin F.D."/>
            <person name="Aley S.B."/>
            <person name="Adam R.D."/>
            <person name="Olsen G.J."/>
            <person name="Best A.A."/>
            <person name="Cande W.Z."/>
            <person name="Chen F."/>
            <person name="Cipriano M.J."/>
            <person name="Davids B.J."/>
            <person name="Dawson S.C."/>
            <person name="Elmendorf H.G."/>
            <person name="Hehl A.B."/>
            <person name="Holder M.E."/>
            <person name="Huse S.M."/>
            <person name="Kim U.U."/>
            <person name="Lasek-Nesselquist E."/>
            <person name="Manning G."/>
            <person name="Nigam A."/>
            <person name="Nixon J.E."/>
            <person name="Palm D."/>
            <person name="Passamaneck N.E."/>
            <person name="Prabhu A."/>
            <person name="Reich C.I."/>
            <person name="Reiner D.S."/>
            <person name="Samuelson J."/>
            <person name="Svard S.G."/>
            <person name="Sogin M.L."/>
        </authorList>
    </citation>
    <scope>NUCLEOTIDE SEQUENCE [LARGE SCALE GENOMIC DNA]</scope>
    <source>
        <strain evidence="3 4">WB C6</strain>
    </source>
</reference>
<evidence type="ECO:0000313" key="3">
    <source>
        <dbReference type="EMBL" id="KAE8303189.1"/>
    </source>
</evidence>
<keyword evidence="2" id="KW-0812">Transmembrane</keyword>
<evidence type="ECO:0000313" key="4">
    <source>
        <dbReference type="Proteomes" id="UP000001548"/>
    </source>
</evidence>
<dbReference type="VEuPathDB" id="GiardiaDB:GL50803_114636"/>